<dbReference type="Pfam" id="PF14663">
    <property type="entry name" value="RasGEF_N_2"/>
    <property type="match status" value="1"/>
</dbReference>
<feature type="region of interest" description="Disordered" evidence="2">
    <location>
        <begin position="1451"/>
        <end position="1508"/>
    </location>
</feature>
<dbReference type="SUPFAM" id="SSF48371">
    <property type="entry name" value="ARM repeat"/>
    <property type="match status" value="1"/>
</dbReference>
<dbReference type="SMART" id="SM01310">
    <property type="entry name" value="RICTOR_V"/>
    <property type="match status" value="1"/>
</dbReference>
<evidence type="ECO:0000313" key="7">
    <source>
        <dbReference type="Proteomes" id="UP001059596"/>
    </source>
</evidence>
<feature type="domain" description="Rapamycin-insensitive companion of mTOR middle" evidence="3">
    <location>
        <begin position="580"/>
        <end position="801"/>
    </location>
</feature>
<evidence type="ECO:0000259" key="4">
    <source>
        <dbReference type="SMART" id="SM01308"/>
    </source>
</evidence>
<dbReference type="Pfam" id="PF14666">
    <property type="entry name" value="RICTOR_M"/>
    <property type="match status" value="1"/>
</dbReference>
<name>A0A9P9YAD7_9MUSC</name>
<gene>
    <name evidence="6" type="ORF">M5D96_013963</name>
</gene>
<protein>
    <recommendedName>
        <fullName evidence="8">Rapamycin-insensitive companion of mTOR</fullName>
    </recommendedName>
</protein>
<evidence type="ECO:0000313" key="6">
    <source>
        <dbReference type="EMBL" id="KAI8033280.1"/>
    </source>
</evidence>
<dbReference type="PANTHER" id="PTHR13298:SF11">
    <property type="entry name" value="RAPAMYCIN-INSENSITIVE COMPANION OF MTOR"/>
    <property type="match status" value="1"/>
</dbReference>
<evidence type="ECO:0000259" key="3">
    <source>
        <dbReference type="SMART" id="SM01307"/>
    </source>
</evidence>
<dbReference type="InterPro" id="IPR016024">
    <property type="entry name" value="ARM-type_fold"/>
</dbReference>
<dbReference type="GO" id="GO:0051897">
    <property type="term" value="P:positive regulation of phosphatidylinositol 3-kinase/protein kinase B signal transduction"/>
    <property type="evidence" value="ECO:0007669"/>
    <property type="project" value="TreeGrafter"/>
</dbReference>
<feature type="region of interest" description="Disordered" evidence="2">
    <location>
        <begin position="1846"/>
        <end position="1867"/>
    </location>
</feature>
<feature type="compositionally biased region" description="Acidic residues" evidence="2">
    <location>
        <begin position="1749"/>
        <end position="1759"/>
    </location>
</feature>
<feature type="region of interest" description="Disordered" evidence="2">
    <location>
        <begin position="1170"/>
        <end position="1192"/>
    </location>
</feature>
<dbReference type="InterPro" id="IPR011989">
    <property type="entry name" value="ARM-like"/>
</dbReference>
<comment type="similarity">
    <text evidence="1">Belongs to the RICTOR family.</text>
</comment>
<feature type="compositionally biased region" description="Low complexity" evidence="2">
    <location>
        <begin position="1452"/>
        <end position="1465"/>
    </location>
</feature>
<dbReference type="Pfam" id="PF14668">
    <property type="entry name" value="RICTOR_V"/>
    <property type="match status" value="1"/>
</dbReference>
<dbReference type="Pfam" id="PF14664">
    <property type="entry name" value="RICTOR_N"/>
    <property type="match status" value="1"/>
</dbReference>
<dbReference type="Proteomes" id="UP001059596">
    <property type="component" value="Unassembled WGS sequence"/>
</dbReference>
<dbReference type="GO" id="GO:0038203">
    <property type="term" value="P:TORC2 signaling"/>
    <property type="evidence" value="ECO:0007669"/>
    <property type="project" value="TreeGrafter"/>
</dbReference>
<reference evidence="6" key="1">
    <citation type="journal article" date="2023" name="Genome Biol. Evol.">
        <title>Long-read-based Genome Assembly of Drosophila gunungcola Reveals Fewer Chemosensory Genes in Flower-breeding Species.</title>
        <authorList>
            <person name="Negi A."/>
            <person name="Liao B.Y."/>
            <person name="Yeh S.D."/>
        </authorList>
    </citation>
    <scope>NUCLEOTIDE SEQUENCE</scope>
    <source>
        <strain evidence="6">Sukarami</strain>
    </source>
</reference>
<dbReference type="GO" id="GO:0031932">
    <property type="term" value="C:TORC2 complex"/>
    <property type="evidence" value="ECO:0007669"/>
    <property type="project" value="InterPro"/>
</dbReference>
<feature type="region of interest" description="Disordered" evidence="2">
    <location>
        <begin position="1129"/>
        <end position="1150"/>
    </location>
</feature>
<dbReference type="GO" id="GO:0043539">
    <property type="term" value="F:protein serine/threonine kinase activator activity"/>
    <property type="evidence" value="ECO:0007669"/>
    <property type="project" value="TreeGrafter"/>
</dbReference>
<keyword evidence="7" id="KW-1185">Reference proteome</keyword>
<feature type="domain" description="Rapamycin-insensitive companion of mTOR N-terminal" evidence="4">
    <location>
        <begin position="60"/>
        <end position="440"/>
    </location>
</feature>
<evidence type="ECO:0000256" key="1">
    <source>
        <dbReference type="ARBA" id="ARBA00008878"/>
    </source>
</evidence>
<dbReference type="OrthoDB" id="271111at2759"/>
<evidence type="ECO:0000259" key="5">
    <source>
        <dbReference type="SMART" id="SM01310"/>
    </source>
</evidence>
<feature type="compositionally biased region" description="Polar residues" evidence="2">
    <location>
        <begin position="1713"/>
        <end position="1728"/>
    </location>
</feature>
<dbReference type="InterPro" id="IPR029453">
    <property type="entry name" value="Rictor_IV"/>
</dbReference>
<evidence type="ECO:0000256" key="2">
    <source>
        <dbReference type="SAM" id="MobiDB-lite"/>
    </source>
</evidence>
<dbReference type="SMART" id="SM01308">
    <property type="entry name" value="RICTOR_N"/>
    <property type="match status" value="1"/>
</dbReference>
<dbReference type="SMART" id="SM01307">
    <property type="entry name" value="RICTOR_M"/>
    <property type="match status" value="1"/>
</dbReference>
<dbReference type="Gene3D" id="1.25.10.10">
    <property type="entry name" value="Leucine-rich Repeat Variant"/>
    <property type="match status" value="1"/>
</dbReference>
<dbReference type="SMART" id="SM01303">
    <property type="entry name" value="RasGEF_N_2"/>
    <property type="match status" value="1"/>
</dbReference>
<dbReference type="InterPro" id="IPR028267">
    <property type="entry name" value="Pianissimo_N"/>
</dbReference>
<dbReference type="PANTHER" id="PTHR13298">
    <property type="entry name" value="CYTOSOLIC REGULATOR PIANISSIMO"/>
    <property type="match status" value="1"/>
</dbReference>
<organism evidence="6 7">
    <name type="scientific">Drosophila gunungcola</name>
    <name type="common">fruit fly</name>
    <dbReference type="NCBI Taxonomy" id="103775"/>
    <lineage>
        <taxon>Eukaryota</taxon>
        <taxon>Metazoa</taxon>
        <taxon>Ecdysozoa</taxon>
        <taxon>Arthropoda</taxon>
        <taxon>Hexapoda</taxon>
        <taxon>Insecta</taxon>
        <taxon>Pterygota</taxon>
        <taxon>Neoptera</taxon>
        <taxon>Endopterygota</taxon>
        <taxon>Diptera</taxon>
        <taxon>Brachycera</taxon>
        <taxon>Muscomorpha</taxon>
        <taxon>Ephydroidea</taxon>
        <taxon>Drosophilidae</taxon>
        <taxon>Drosophila</taxon>
        <taxon>Sophophora</taxon>
    </lineage>
</organism>
<dbReference type="InterPro" id="IPR029452">
    <property type="entry name" value="RICTOR_V"/>
</dbReference>
<sequence length="1971" mass="216662">MASLHSSWRFGKRSKLQLRIKVSQDPEDFYRLDPKRSAAENAFDIYSMLCLEETRDTKRLFLLNALASLCLGARKGSHHSNIRFSTEELLYCLSASLVHTFTQVRAAALRTIRYALSTPKDIKAFNALQLQHLLCRSIDLMLKNDDERVQALKLVRKMLAIAPEDISPVVVRCLVSLADSGIEENDNLLRACLATLAEFAVLNPALLIVCGGVTSITRNVLECHNPRIAESLCGVLLYLLEWPQTRNICGVRLDCLAAPYCDFTYRLGIMDKNKDARELRYTSCRLALLSVLRSWTGTLEFCDPSKPSGLKAIVDALYLNQIEVRKAILDLLYELLSLPQPTWTDDYAVALQAVDPSDFQTSWLLTNGFVSAEGRSILPTLAARAPSVVEQHLALMLYCFLETGLLNALVEVAVGSDQFVSVQATVLIGKILQLMHTHLPPDICCTSPALPTLVGHATQGNQQANAAVAALQNYQKMLRQRPASCSLFLDSIIQGGALIQTRLFRRHLNVQEQAGPVLQLQDTAEAAASAVPPVGQFRATLDRSRLDSVSSSDESNSQASGSSRSSFRLKRKFFPQAFFDNFRAFNRLLTDSRVLTQADAHLWDWDVITTILKSNLIRKLDYTLGKFLRRLVDFYKPRNNRFSHQDLVPGQSLPTYVSAGLDLIDVLLGSSELECMRYITDYFSDISQQLAAVTTSNRAHDCLFSPQHMNNTMCQQYFLYIGRMCRTTKGIEVLKNTTVFEYLINLVRVTDHVCYVKLIVSGLNYSYEKLPRQVLEKALTSAKTRSGRLYATQFMAVLLRARLPHFEVWGIPLIIHQTRDADRSVVLAAMEVLEEACHDKYYLEEIVSRWPNLTQRGDAGRLLMARYYSLPRGLNSTKAQIVDEIRYWRNGYNKRYVLLVEADTHSSLTLHIRNEDGYYSRRNCNQRPQTVPPNIAPHLYGQMAQTAQGMTALRKHGDLPQLLELLTRAKCSDDGECLDLKASIWALAHASTHANGIEYFVEANARLYEKLIVLVTKCEVYSVRATCFSALGLIAGTQAGANILFKLNWLSVRHDRNTMWPVHQPEDWMSSQYTPVRHYYEDVPADNLTMLEDQIDGFYYTGSYYWNLMADQTESSAGAGGVAMSGTTGGIHPTVQDPNTTTTTTDSVRTTTDDVHPRMLASLGVAAKSKTLPEGSNLRQGKHQRSLSESKTTDVISLLGGGATTMPGAGLYPMPYQHRIRYNSCTDSNTSGVSSCESVTGRTAAAAAAAAANMSEFQQFPLSPIPSMSNLLESDELIRRNQLATSLLPSTLSPMAMKGYAQLRSLRAHSRPVFSESAAAFYDFAEMIGTPEVQLRRPDWTHAHRRLKVRSLDRQPKLNEVYRRLSADELNVLLPTLNAPKFLPQNDLQGPCYAGICLPKNVLDLFPKRNLSRTYVSRDIQDQDLMGINLLGSIGRQQFLNDSLTNEGGDESSVISSLSDVSSASRRQPRQWQQGAKHARSQCLHCARSPKQQSGHDHSGGQSNGGGGGASLAPCELYSSAAAALVAAGIQAGPVLAKKSSGSSAPGAASSGAALGADISFHSPESMLSEDSLPDRLTASILYNVQRLANPVSAKQSKMALLELKQKHPHAFQDICLYSESCKTLGRSSYRMIARRFLQELFLDLNFDSFYVEPQLIIGARKFPAEEKPEATPPTTMQAMPFKAMILKPKPAAQLASVYETSWENLIMDQSPRITKSSPASQPANAQLQAKPRNQLHIDDTESSLSNSDGEDDAGEDVCDGSGAGTQASSVTTAHTALPTGNSNRSSICTISQQPAAGVGVATSAGAASVSDEAGTILRNENRQYTRGRFYTLELDLSCTKNKFPIKDRSQAKPPPPTAAASGAAAAGKSSPTQAVSILQRQVSADAQAVSPTIGGGGHESSSALHYSTVTKSLPASMAKPVGSLYCEKRLQSSKSEAVLDEVAIARRASGGVGVASWRQLLDTLGEDQLK</sequence>
<dbReference type="InterPro" id="IPR028268">
    <property type="entry name" value="Pianissimo_fam"/>
</dbReference>
<feature type="region of interest" description="Disordered" evidence="2">
    <location>
        <begin position="1713"/>
        <end position="1770"/>
    </location>
</feature>
<comment type="caution">
    <text evidence="6">The sequence shown here is derived from an EMBL/GenBank/DDBJ whole genome shotgun (WGS) entry which is preliminary data.</text>
</comment>
<accession>A0A9P9YAD7</accession>
<evidence type="ECO:0008006" key="8">
    <source>
        <dbReference type="Google" id="ProtNLM"/>
    </source>
</evidence>
<feature type="domain" description="Rapamycin-insensitive companion of mTOR" evidence="5">
    <location>
        <begin position="977"/>
        <end position="1051"/>
    </location>
</feature>
<feature type="compositionally biased region" description="Low complexity" evidence="2">
    <location>
        <begin position="1134"/>
        <end position="1150"/>
    </location>
</feature>
<dbReference type="EMBL" id="JAMKOV010000154">
    <property type="protein sequence ID" value="KAI8033280.1"/>
    <property type="molecule type" value="Genomic_DNA"/>
</dbReference>
<proteinExistence type="inferred from homology"/>
<dbReference type="InterPro" id="IPR029451">
    <property type="entry name" value="RICTOR_M"/>
</dbReference>